<accession>A0ABW3C9B3</accession>
<evidence type="ECO:0000313" key="1">
    <source>
        <dbReference type="EMBL" id="MFD0851030.1"/>
    </source>
</evidence>
<evidence type="ECO:0000313" key="2">
    <source>
        <dbReference type="Proteomes" id="UP001597083"/>
    </source>
</evidence>
<keyword evidence="2" id="KW-1185">Reference proteome</keyword>
<gene>
    <name evidence="1" type="ORF">ACFQ07_02250</name>
</gene>
<dbReference type="EMBL" id="JBHTIR010000232">
    <property type="protein sequence ID" value="MFD0851030.1"/>
    <property type="molecule type" value="Genomic_DNA"/>
</dbReference>
<organism evidence="1 2">
    <name type="scientific">Actinomadura adrarensis</name>
    <dbReference type="NCBI Taxonomy" id="1819600"/>
    <lineage>
        <taxon>Bacteria</taxon>
        <taxon>Bacillati</taxon>
        <taxon>Actinomycetota</taxon>
        <taxon>Actinomycetes</taxon>
        <taxon>Streptosporangiales</taxon>
        <taxon>Thermomonosporaceae</taxon>
        <taxon>Actinomadura</taxon>
    </lineage>
</organism>
<proteinExistence type="predicted"/>
<name>A0ABW3C9B3_9ACTN</name>
<comment type="caution">
    <text evidence="1">The sequence shown here is derived from an EMBL/GenBank/DDBJ whole genome shotgun (WGS) entry which is preliminary data.</text>
</comment>
<protein>
    <submittedName>
        <fullName evidence="1">Uncharacterized protein</fullName>
    </submittedName>
</protein>
<dbReference type="Proteomes" id="UP001597083">
    <property type="component" value="Unassembled WGS sequence"/>
</dbReference>
<feature type="non-terminal residue" evidence="1">
    <location>
        <position position="1"/>
    </location>
</feature>
<reference evidence="2" key="1">
    <citation type="journal article" date="2019" name="Int. J. Syst. Evol. Microbiol.">
        <title>The Global Catalogue of Microorganisms (GCM) 10K type strain sequencing project: providing services to taxonomists for standard genome sequencing and annotation.</title>
        <authorList>
            <consortium name="The Broad Institute Genomics Platform"/>
            <consortium name="The Broad Institute Genome Sequencing Center for Infectious Disease"/>
            <person name="Wu L."/>
            <person name="Ma J."/>
        </authorList>
    </citation>
    <scope>NUCLEOTIDE SEQUENCE [LARGE SCALE GENOMIC DNA]</scope>
    <source>
        <strain evidence="2">JCM 31696</strain>
    </source>
</reference>
<sequence length="139" mass="15199">ARHAACLNSATTGHGSCAGLAPGTWTSEVTGEIRRLRRRFAKTGWSVTSAWKVSRPVAGPLRTPDGVLFWYELEEELKYFNAKGHGPIVLSKELGALAGWREVLLQARIIREHQFAAIVTAREIDVIASKSSSTKARAD</sequence>